<comment type="cofactor">
    <cofactor evidence="1">
        <name>FAD</name>
        <dbReference type="ChEBI" id="CHEBI:57692"/>
    </cofactor>
</comment>
<evidence type="ECO:0000259" key="6">
    <source>
        <dbReference type="Pfam" id="PF14759"/>
    </source>
</evidence>
<evidence type="ECO:0000256" key="2">
    <source>
        <dbReference type="ARBA" id="ARBA00022630"/>
    </source>
</evidence>
<protein>
    <submittedName>
        <fullName evidence="7">Putative ferredoxin reductase</fullName>
    </submittedName>
</protein>
<dbReference type="InterPro" id="IPR050446">
    <property type="entry name" value="FAD-oxidoreductase/Apoptosis"/>
</dbReference>
<dbReference type="GO" id="GO:0005737">
    <property type="term" value="C:cytoplasm"/>
    <property type="evidence" value="ECO:0007669"/>
    <property type="project" value="TreeGrafter"/>
</dbReference>
<keyword evidence="3" id="KW-0274">FAD</keyword>
<gene>
    <name evidence="7" type="ORF">RW1_022_01280</name>
</gene>
<dbReference type="InterPro" id="IPR028202">
    <property type="entry name" value="Reductase_C"/>
</dbReference>
<keyword evidence="8" id="KW-1185">Reference proteome</keyword>
<dbReference type="Gene3D" id="3.30.390.30">
    <property type="match status" value="1"/>
</dbReference>
<dbReference type="SUPFAM" id="SSF55424">
    <property type="entry name" value="FAD/NAD-linked reductases, dimerisation (C-terminal) domain"/>
    <property type="match status" value="1"/>
</dbReference>
<dbReference type="InterPro" id="IPR023753">
    <property type="entry name" value="FAD/NAD-binding_dom"/>
</dbReference>
<accession>X0PRN4</accession>
<dbReference type="AlphaFoldDB" id="X0PRN4"/>
<evidence type="ECO:0000313" key="7">
    <source>
        <dbReference type="EMBL" id="GAF45548.1"/>
    </source>
</evidence>
<evidence type="ECO:0000256" key="3">
    <source>
        <dbReference type="ARBA" id="ARBA00022827"/>
    </source>
</evidence>
<dbReference type="Gene3D" id="3.50.50.60">
    <property type="entry name" value="FAD/NAD(P)-binding domain"/>
    <property type="match status" value="2"/>
</dbReference>
<dbReference type="PRINTS" id="PR00469">
    <property type="entry name" value="PNDRDTASEII"/>
</dbReference>
<feature type="domain" description="FAD/NAD(P)-binding" evidence="5">
    <location>
        <begin position="5"/>
        <end position="296"/>
    </location>
</feature>
<dbReference type="PRINTS" id="PR00368">
    <property type="entry name" value="FADPNR"/>
</dbReference>
<keyword evidence="4" id="KW-0560">Oxidoreductase</keyword>
<dbReference type="Pfam" id="PF07992">
    <property type="entry name" value="Pyr_redox_2"/>
    <property type="match status" value="1"/>
</dbReference>
<dbReference type="PANTHER" id="PTHR43557:SF2">
    <property type="entry name" value="RIESKE DOMAIN-CONTAINING PROTEIN-RELATED"/>
    <property type="match status" value="1"/>
</dbReference>
<organism evidence="7 8">
    <name type="scientific">Rhodococcus wratislaviensis NBRC 100605</name>
    <dbReference type="NCBI Taxonomy" id="1219028"/>
    <lineage>
        <taxon>Bacteria</taxon>
        <taxon>Bacillati</taxon>
        <taxon>Actinomycetota</taxon>
        <taxon>Actinomycetes</taxon>
        <taxon>Mycobacteriales</taxon>
        <taxon>Nocardiaceae</taxon>
        <taxon>Rhodococcus</taxon>
    </lineage>
</organism>
<dbReference type="OrthoDB" id="3568330at2"/>
<comment type="caution">
    <text evidence="7">The sequence shown here is derived from an EMBL/GenBank/DDBJ whole genome shotgun (WGS) entry which is preliminary data.</text>
</comment>
<name>X0PRN4_RHOWR</name>
<evidence type="ECO:0000256" key="4">
    <source>
        <dbReference type="ARBA" id="ARBA00023002"/>
    </source>
</evidence>
<evidence type="ECO:0000313" key="8">
    <source>
        <dbReference type="Proteomes" id="UP000019491"/>
    </source>
</evidence>
<evidence type="ECO:0000256" key="1">
    <source>
        <dbReference type="ARBA" id="ARBA00001974"/>
    </source>
</evidence>
<dbReference type="EMBL" id="BAWF01000022">
    <property type="protein sequence ID" value="GAF45548.1"/>
    <property type="molecule type" value="Genomic_DNA"/>
</dbReference>
<evidence type="ECO:0000259" key="5">
    <source>
        <dbReference type="Pfam" id="PF07992"/>
    </source>
</evidence>
<reference evidence="7 8" key="1">
    <citation type="submission" date="2014-02" db="EMBL/GenBank/DDBJ databases">
        <title>Whole genome shotgun sequence of Rhodococcus wratislaviensis NBRC 100605.</title>
        <authorList>
            <person name="Hosoyama A."/>
            <person name="Tsuchikane K."/>
            <person name="Yoshida I."/>
            <person name="Ohji S."/>
            <person name="Ichikawa N."/>
            <person name="Yamazoe A."/>
            <person name="Fujita N."/>
        </authorList>
    </citation>
    <scope>NUCLEOTIDE SEQUENCE [LARGE SCALE GENOMIC DNA]</scope>
    <source>
        <strain evidence="7 8">NBRC 100605</strain>
    </source>
</reference>
<dbReference type="InterPro" id="IPR036188">
    <property type="entry name" value="FAD/NAD-bd_sf"/>
</dbReference>
<sequence length="386" mass="40488">MGPDNLVVVGASVAGFTAAQTLRLEGYRGNLTIIGAEVRRPYERPPLSKQVLRGDWDPETASLPGDVDANWLLGISATELDIGCRKLRLSDGSLLAYGGLVIATGLTPRRLPFGGELSGIHVLRSLEDSLALRQDLLTSARLVVIGAGFLGAEVAATARKMGLDVALVDALEFPMVRQCGEIVGRRVLQLHEEHGVQVITGTGVTAFGSANGRVTEVVLTDGRTIAADTVLVAIGSDPAIGWLSGSGLSLSNGIDCDSSCRAAPGIVAAGDVANWVFPGLNTRVRVEHRMNAAEHGIAAAKALLGSDEPFAPVPYAWTDQYDARIQIAGTVTPDAVFRVAVGSLDDRFVGEYVANGCVTAVLGWNAARDFTQRRRGIGQTAGADLL</sequence>
<keyword evidence="2" id="KW-0285">Flavoprotein</keyword>
<dbReference type="GO" id="GO:0016651">
    <property type="term" value="F:oxidoreductase activity, acting on NAD(P)H"/>
    <property type="evidence" value="ECO:0007669"/>
    <property type="project" value="TreeGrafter"/>
</dbReference>
<dbReference type="SUPFAM" id="SSF51905">
    <property type="entry name" value="FAD/NAD(P)-binding domain"/>
    <property type="match status" value="1"/>
</dbReference>
<proteinExistence type="predicted"/>
<dbReference type="Pfam" id="PF14759">
    <property type="entry name" value="Reductase_C"/>
    <property type="match status" value="1"/>
</dbReference>
<dbReference type="PANTHER" id="PTHR43557">
    <property type="entry name" value="APOPTOSIS-INDUCING FACTOR 1"/>
    <property type="match status" value="1"/>
</dbReference>
<dbReference type="InterPro" id="IPR016156">
    <property type="entry name" value="FAD/NAD-linked_Rdtase_dimer_sf"/>
</dbReference>
<feature type="domain" description="Reductase C-terminal" evidence="6">
    <location>
        <begin position="315"/>
        <end position="381"/>
    </location>
</feature>
<dbReference type="Proteomes" id="UP000019491">
    <property type="component" value="Unassembled WGS sequence"/>
</dbReference>